<evidence type="ECO:0000313" key="2">
    <source>
        <dbReference type="Proteomes" id="UP000660708"/>
    </source>
</evidence>
<organism evidence="1 2">
    <name type="scientific">Pseudoalteromonas peptidolytica F12-50-A1</name>
    <dbReference type="NCBI Taxonomy" id="1315280"/>
    <lineage>
        <taxon>Bacteria</taxon>
        <taxon>Pseudomonadati</taxon>
        <taxon>Pseudomonadota</taxon>
        <taxon>Gammaproteobacteria</taxon>
        <taxon>Alteromonadales</taxon>
        <taxon>Pseudoalteromonadaceae</taxon>
        <taxon>Pseudoalteromonas</taxon>
    </lineage>
</organism>
<sequence length="106" mass="11505">MDTQIQKICASLAQGDPASLIKGLVIGYDEQGQLRLYNADMSAEEIVIAVEMAKARALGLISNKELPSAVANCLASREFVGEEHAFSSCDSACSRRRQRRTSNLES</sequence>
<evidence type="ECO:0000313" key="1">
    <source>
        <dbReference type="EMBL" id="MBE0347900.1"/>
    </source>
</evidence>
<keyword evidence="2" id="KW-1185">Reference proteome</keyword>
<name>A0A8I0MXU9_9GAMM</name>
<accession>A0A8I0MXU9</accession>
<protein>
    <submittedName>
        <fullName evidence="1">Uncharacterized protein</fullName>
    </submittedName>
</protein>
<reference evidence="1 2" key="1">
    <citation type="submission" date="2015-06" db="EMBL/GenBank/DDBJ databases">
        <title>Genome sequence of Pseudoalteromonas peptidolytica.</title>
        <authorList>
            <person name="Xie B.-B."/>
            <person name="Rong J.-C."/>
            <person name="Qin Q.-L."/>
            <person name="Zhang Y.-Z."/>
        </authorList>
    </citation>
    <scope>NUCLEOTIDE SEQUENCE [LARGE SCALE GENOMIC DNA]</scope>
    <source>
        <strain evidence="1 2">F12-50-A1</strain>
    </source>
</reference>
<dbReference type="AlphaFoldDB" id="A0A8I0MXU9"/>
<gene>
    <name evidence="1" type="ORF">PPEP_a4277</name>
</gene>
<dbReference type="EMBL" id="AQHF01000028">
    <property type="protein sequence ID" value="MBE0347900.1"/>
    <property type="molecule type" value="Genomic_DNA"/>
</dbReference>
<comment type="caution">
    <text evidence="1">The sequence shown here is derived from an EMBL/GenBank/DDBJ whole genome shotgun (WGS) entry which is preliminary data.</text>
</comment>
<proteinExistence type="predicted"/>
<dbReference type="RefSeq" id="WP_125251933.1">
    <property type="nucleotide sequence ID" value="NZ_AQHF01000028.1"/>
</dbReference>
<dbReference type="Proteomes" id="UP000660708">
    <property type="component" value="Unassembled WGS sequence"/>
</dbReference>